<accession>A0ABR5JBM6</accession>
<dbReference type="InterPro" id="IPR051604">
    <property type="entry name" value="Ergot_Alk_Oxidoreductase"/>
</dbReference>
<organism evidence="2 3">
    <name type="scientific">Streptomyces varsoviensis</name>
    <dbReference type="NCBI Taxonomy" id="67373"/>
    <lineage>
        <taxon>Bacteria</taxon>
        <taxon>Bacillati</taxon>
        <taxon>Actinomycetota</taxon>
        <taxon>Actinomycetes</taxon>
        <taxon>Kitasatosporales</taxon>
        <taxon>Streptomycetaceae</taxon>
        <taxon>Streptomyces</taxon>
    </lineage>
</organism>
<reference evidence="2 3" key="1">
    <citation type="submission" date="2015-07" db="EMBL/GenBank/DDBJ databases">
        <authorList>
            <person name="Ju K.-S."/>
            <person name="Doroghazi J.R."/>
            <person name="Metcalf W.W."/>
        </authorList>
    </citation>
    <scope>NUCLEOTIDE SEQUENCE [LARGE SCALE GENOMIC DNA]</scope>
    <source>
        <strain evidence="2 3">NRRL B-3589</strain>
    </source>
</reference>
<dbReference type="Gene3D" id="3.90.25.10">
    <property type="entry name" value="UDP-galactose 4-epimerase, domain 1"/>
    <property type="match status" value="1"/>
</dbReference>
<gene>
    <name evidence="2" type="ORF">ADK38_06555</name>
</gene>
<proteinExistence type="predicted"/>
<protein>
    <submittedName>
        <fullName evidence="2">Uncharacterized protein</fullName>
    </submittedName>
</protein>
<feature type="region of interest" description="Disordered" evidence="1">
    <location>
        <begin position="29"/>
        <end position="64"/>
    </location>
</feature>
<comment type="caution">
    <text evidence="2">The sequence shown here is derived from an EMBL/GenBank/DDBJ whole genome shotgun (WGS) entry which is preliminary data.</text>
</comment>
<dbReference type="Proteomes" id="UP000037020">
    <property type="component" value="Unassembled WGS sequence"/>
</dbReference>
<evidence type="ECO:0000313" key="2">
    <source>
        <dbReference type="EMBL" id="KOG90825.1"/>
    </source>
</evidence>
<name>A0ABR5JBM6_9ACTN</name>
<sequence>MCIRDRLTASGVPERFADLLADMDRAIAEGAEDRTTPTVEQVTGRPPRSFAEHAAANAAAWESN</sequence>
<keyword evidence="3" id="KW-1185">Reference proteome</keyword>
<evidence type="ECO:0000256" key="1">
    <source>
        <dbReference type="SAM" id="MobiDB-lite"/>
    </source>
</evidence>
<dbReference type="PANTHER" id="PTHR43162:SF1">
    <property type="entry name" value="PRESTALK A DIFFERENTIATION PROTEIN A"/>
    <property type="match status" value="1"/>
</dbReference>
<dbReference type="PANTHER" id="PTHR43162">
    <property type="match status" value="1"/>
</dbReference>
<dbReference type="EMBL" id="LGUT01000537">
    <property type="protein sequence ID" value="KOG90825.1"/>
    <property type="molecule type" value="Genomic_DNA"/>
</dbReference>
<evidence type="ECO:0000313" key="3">
    <source>
        <dbReference type="Proteomes" id="UP000037020"/>
    </source>
</evidence>
<feature type="compositionally biased region" description="Low complexity" evidence="1">
    <location>
        <begin position="52"/>
        <end position="64"/>
    </location>
</feature>